<protein>
    <submittedName>
        <fullName evidence="2">Uncharacterized protein</fullName>
    </submittedName>
</protein>
<proteinExistence type="predicted"/>
<dbReference type="EMBL" id="JAGMUU010000033">
    <property type="protein sequence ID" value="KAH7118033.1"/>
    <property type="molecule type" value="Genomic_DNA"/>
</dbReference>
<gene>
    <name evidence="2" type="ORF">B0J13DRAFT_532874</name>
</gene>
<dbReference type="Proteomes" id="UP000717696">
    <property type="component" value="Unassembled WGS sequence"/>
</dbReference>
<dbReference type="AlphaFoldDB" id="A0A9P9DEZ0"/>
<name>A0A9P9DEZ0_9HYPO</name>
<evidence type="ECO:0000313" key="3">
    <source>
        <dbReference type="Proteomes" id="UP000717696"/>
    </source>
</evidence>
<feature type="region of interest" description="Disordered" evidence="1">
    <location>
        <begin position="34"/>
        <end position="69"/>
    </location>
</feature>
<accession>A0A9P9DEZ0</accession>
<evidence type="ECO:0000256" key="1">
    <source>
        <dbReference type="SAM" id="MobiDB-lite"/>
    </source>
</evidence>
<reference evidence="2" key="1">
    <citation type="journal article" date="2021" name="Nat. Commun.">
        <title>Genetic determinants of endophytism in the Arabidopsis root mycobiome.</title>
        <authorList>
            <person name="Mesny F."/>
            <person name="Miyauchi S."/>
            <person name="Thiergart T."/>
            <person name="Pickel B."/>
            <person name="Atanasova L."/>
            <person name="Karlsson M."/>
            <person name="Huettel B."/>
            <person name="Barry K.W."/>
            <person name="Haridas S."/>
            <person name="Chen C."/>
            <person name="Bauer D."/>
            <person name="Andreopoulos W."/>
            <person name="Pangilinan J."/>
            <person name="LaButti K."/>
            <person name="Riley R."/>
            <person name="Lipzen A."/>
            <person name="Clum A."/>
            <person name="Drula E."/>
            <person name="Henrissat B."/>
            <person name="Kohler A."/>
            <person name="Grigoriev I.V."/>
            <person name="Martin F.M."/>
            <person name="Hacquard S."/>
        </authorList>
    </citation>
    <scope>NUCLEOTIDE SEQUENCE</scope>
    <source>
        <strain evidence="2">MPI-CAGE-AT-0021</strain>
    </source>
</reference>
<dbReference type="OrthoDB" id="4957278at2759"/>
<organism evidence="2 3">
    <name type="scientific">Dactylonectria estremocensis</name>
    <dbReference type="NCBI Taxonomy" id="1079267"/>
    <lineage>
        <taxon>Eukaryota</taxon>
        <taxon>Fungi</taxon>
        <taxon>Dikarya</taxon>
        <taxon>Ascomycota</taxon>
        <taxon>Pezizomycotina</taxon>
        <taxon>Sordariomycetes</taxon>
        <taxon>Hypocreomycetidae</taxon>
        <taxon>Hypocreales</taxon>
        <taxon>Nectriaceae</taxon>
        <taxon>Dactylonectria</taxon>
    </lineage>
</organism>
<keyword evidence="3" id="KW-1185">Reference proteome</keyword>
<comment type="caution">
    <text evidence="2">The sequence shown here is derived from an EMBL/GenBank/DDBJ whole genome shotgun (WGS) entry which is preliminary data.</text>
</comment>
<sequence>MKHGPPAEFLQRNGLPGREHYERAFEGTDEVGLTAMEATDVKRPAPTSSVSSISLPPKHPHRATGSGSDVGLGSLLSTLVASRQSVRVPGASDLATAIADIQSRFLGKASEGQIDVFTDWIEANTTSVIRYNSSSSKFKERMF</sequence>
<evidence type="ECO:0000313" key="2">
    <source>
        <dbReference type="EMBL" id="KAH7118033.1"/>
    </source>
</evidence>